<accession>A0A3S3MMZ1</accession>
<reference evidence="8 9" key="1">
    <citation type="journal article" date="2019" name="Nat. Plants">
        <title>Stout camphor tree genome fills gaps in understanding of flowering plant genome evolution.</title>
        <authorList>
            <person name="Chaw S.M."/>
            <person name="Liu Y.C."/>
            <person name="Wu Y.W."/>
            <person name="Wang H.Y."/>
            <person name="Lin C.I."/>
            <person name="Wu C.S."/>
            <person name="Ke H.M."/>
            <person name="Chang L.Y."/>
            <person name="Hsu C.Y."/>
            <person name="Yang H.T."/>
            <person name="Sudianto E."/>
            <person name="Hsu M.H."/>
            <person name="Wu K.P."/>
            <person name="Wang L.N."/>
            <person name="Leebens-Mack J.H."/>
            <person name="Tsai I.J."/>
        </authorList>
    </citation>
    <scope>NUCLEOTIDE SEQUENCE [LARGE SCALE GENOMIC DNA]</scope>
    <source>
        <strain evidence="9">cv. Chaw 1501</strain>
        <tissue evidence="8">Young leaves</tissue>
    </source>
</reference>
<dbReference type="GO" id="GO:0000287">
    <property type="term" value="F:magnesium ion binding"/>
    <property type="evidence" value="ECO:0007669"/>
    <property type="project" value="InterPro"/>
</dbReference>
<dbReference type="Gene3D" id="1.10.600.10">
    <property type="entry name" value="Farnesyl Diphosphate Synthase"/>
    <property type="match status" value="1"/>
</dbReference>
<dbReference type="AlphaFoldDB" id="A0A3S3MMZ1"/>
<gene>
    <name evidence="8" type="ORF">CKAN_00505300</name>
</gene>
<comment type="caution">
    <text evidence="8">The sequence shown here is derived from an EMBL/GenBank/DDBJ whole genome shotgun (WGS) entry which is preliminary data.</text>
</comment>
<dbReference type="GO" id="GO:0016102">
    <property type="term" value="P:diterpenoid biosynthetic process"/>
    <property type="evidence" value="ECO:0007669"/>
    <property type="project" value="InterPro"/>
</dbReference>
<dbReference type="OrthoDB" id="1877784at2759"/>
<dbReference type="GO" id="GO:0010333">
    <property type="term" value="F:terpene synthase activity"/>
    <property type="evidence" value="ECO:0007669"/>
    <property type="project" value="InterPro"/>
</dbReference>
<organism evidence="8 9">
    <name type="scientific">Cinnamomum micranthum f. kanehirae</name>
    <dbReference type="NCBI Taxonomy" id="337451"/>
    <lineage>
        <taxon>Eukaryota</taxon>
        <taxon>Viridiplantae</taxon>
        <taxon>Streptophyta</taxon>
        <taxon>Embryophyta</taxon>
        <taxon>Tracheophyta</taxon>
        <taxon>Spermatophyta</taxon>
        <taxon>Magnoliopsida</taxon>
        <taxon>Magnoliidae</taxon>
        <taxon>Laurales</taxon>
        <taxon>Lauraceae</taxon>
        <taxon>Cinnamomum</taxon>
    </lineage>
</organism>
<comment type="pathway">
    <text evidence="1">Secondary metabolite biosynthesis; terpenoid biosynthesis.</text>
</comment>
<dbReference type="InterPro" id="IPR008949">
    <property type="entry name" value="Isoprenoid_synthase_dom_sf"/>
</dbReference>
<dbReference type="InterPro" id="IPR044814">
    <property type="entry name" value="Terpene_cyclase_plant_C1"/>
</dbReference>
<evidence type="ECO:0000313" key="9">
    <source>
        <dbReference type="Proteomes" id="UP000283530"/>
    </source>
</evidence>
<dbReference type="SUPFAM" id="SSF48239">
    <property type="entry name" value="Terpenoid cyclases/Protein prenyltransferases"/>
    <property type="match status" value="1"/>
</dbReference>
<dbReference type="UniPathway" id="UPA00213"/>
<dbReference type="STRING" id="337451.A0A3S3MMZ1"/>
<proteinExistence type="predicted"/>
<evidence type="ECO:0000256" key="1">
    <source>
        <dbReference type="ARBA" id="ARBA00004721"/>
    </source>
</evidence>
<sequence length="557" mass="64042">MASLSSSPLASALHPTPLNTNNNGADRPSPFHPSVWGDYFLSYSEDPKKIDEWTSKVGELKEKVKRMLTTSKGSVEEMIMIDEIQRLGLAYQFEKEINDALEHIYDANVDYDDLKTVALRFRLLRQEGYNISCDAFNKFKGGGSNFKEGLSSDVEGLLSLYEAAFYGTHGEDTLDEAISFTRGQLTSLMTHLDGPLAAQVGHALELPMRMRIPRLEARFYISLFQQQKQQNDFILELAKLDFNLLQSMHRIELKELTRWWKDIGLAIKYPFARDRLVEGYLWILGVYFEPQYARARNIIVKMFKLISIVDDIFDVDGKFEDLMVFTDAVQRWDPKAMDQLPEYMRPCYLSLLKTVDEIEAALRTGEKFYRTDYLKHATRVVVQGYFNEAEWLNNGYVPTLEEYLEVSLITSGYLYLTGASYVGMGEEATEKAFDWLKTNPKFVMDSSLVCRLVDDIHSNEFEQKRPHIASAVDCYMKEHGVSRPEACYKLREMIASAWKDMNKFCVKPTPFPLSLLMRVINLARVMEVLYLYGDGYSNSSHETKQKIKAVLVDPITM</sequence>
<evidence type="ECO:0000256" key="3">
    <source>
        <dbReference type="ARBA" id="ARBA00022842"/>
    </source>
</evidence>
<dbReference type="InterPro" id="IPR050148">
    <property type="entry name" value="Terpene_synthase-like"/>
</dbReference>
<dbReference type="PANTHER" id="PTHR31225">
    <property type="entry name" value="OS04G0344100 PROTEIN-RELATED"/>
    <property type="match status" value="1"/>
</dbReference>
<dbReference type="InterPro" id="IPR008930">
    <property type="entry name" value="Terpenoid_cyclase/PrenylTrfase"/>
</dbReference>
<feature type="region of interest" description="Disordered" evidence="5">
    <location>
        <begin position="1"/>
        <end position="27"/>
    </location>
</feature>
<evidence type="ECO:0000256" key="4">
    <source>
        <dbReference type="ARBA" id="ARBA00023239"/>
    </source>
</evidence>
<protein>
    <submittedName>
        <fullName evidence="8">Germacrene D synthase</fullName>
    </submittedName>
</protein>
<dbReference type="CDD" id="cd00684">
    <property type="entry name" value="Terpene_cyclase_plant_C1"/>
    <property type="match status" value="1"/>
</dbReference>
<keyword evidence="2" id="KW-0479">Metal-binding</keyword>
<dbReference type="EMBL" id="QPKB01000002">
    <property type="protein sequence ID" value="RWR76602.1"/>
    <property type="molecule type" value="Genomic_DNA"/>
</dbReference>
<keyword evidence="4" id="KW-0456">Lyase</keyword>
<dbReference type="SFLD" id="SFLDS00005">
    <property type="entry name" value="Isoprenoid_Synthase_Type_I"/>
    <property type="match status" value="1"/>
</dbReference>
<evidence type="ECO:0000256" key="2">
    <source>
        <dbReference type="ARBA" id="ARBA00022723"/>
    </source>
</evidence>
<dbReference type="Proteomes" id="UP000283530">
    <property type="component" value="Unassembled WGS sequence"/>
</dbReference>
<keyword evidence="9" id="KW-1185">Reference proteome</keyword>
<dbReference type="Pfam" id="PF03936">
    <property type="entry name" value="Terpene_synth_C"/>
    <property type="match status" value="1"/>
</dbReference>
<feature type="domain" description="Terpene synthase metal-binding" evidence="7">
    <location>
        <begin position="261"/>
        <end position="500"/>
    </location>
</feature>
<dbReference type="InterPro" id="IPR036965">
    <property type="entry name" value="Terpene_synth_N_sf"/>
</dbReference>
<feature type="domain" description="Terpene synthase N-terminal" evidence="6">
    <location>
        <begin position="35"/>
        <end position="204"/>
    </location>
</feature>
<dbReference type="InterPro" id="IPR005630">
    <property type="entry name" value="Terpene_synthase_metal-bd"/>
</dbReference>
<keyword evidence="3" id="KW-0460">Magnesium</keyword>
<dbReference type="FunFam" id="1.10.600.10:FF:000007">
    <property type="entry name" value="Isoprene synthase, chloroplastic"/>
    <property type="match status" value="1"/>
</dbReference>
<dbReference type="Pfam" id="PF01397">
    <property type="entry name" value="Terpene_synth"/>
    <property type="match status" value="1"/>
</dbReference>
<evidence type="ECO:0000256" key="5">
    <source>
        <dbReference type="SAM" id="MobiDB-lite"/>
    </source>
</evidence>
<name>A0A3S3MMZ1_9MAGN</name>
<dbReference type="SUPFAM" id="SSF48576">
    <property type="entry name" value="Terpenoid synthases"/>
    <property type="match status" value="1"/>
</dbReference>
<dbReference type="PANTHER" id="PTHR31225:SF93">
    <property type="entry name" value="ALPHA-HUMULENE_(-)-(E)-BETA-CARYOPHYLLENE SYNTHASE"/>
    <property type="match status" value="1"/>
</dbReference>
<evidence type="ECO:0000259" key="6">
    <source>
        <dbReference type="Pfam" id="PF01397"/>
    </source>
</evidence>
<dbReference type="SFLD" id="SFLDG01019">
    <property type="entry name" value="Terpene_Cyclase_Like_1_C_Termi"/>
    <property type="match status" value="1"/>
</dbReference>
<dbReference type="FunFam" id="1.50.10.130:FF:000001">
    <property type="entry name" value="Isoprene synthase, chloroplastic"/>
    <property type="match status" value="1"/>
</dbReference>
<dbReference type="InterPro" id="IPR034741">
    <property type="entry name" value="Terpene_cyclase-like_1_C"/>
</dbReference>
<evidence type="ECO:0000313" key="8">
    <source>
        <dbReference type="EMBL" id="RWR76602.1"/>
    </source>
</evidence>
<dbReference type="Gene3D" id="1.50.10.130">
    <property type="entry name" value="Terpene synthase, N-terminal domain"/>
    <property type="match status" value="1"/>
</dbReference>
<evidence type="ECO:0000259" key="7">
    <source>
        <dbReference type="Pfam" id="PF03936"/>
    </source>
</evidence>
<dbReference type="InterPro" id="IPR001906">
    <property type="entry name" value="Terpene_synth_N"/>
</dbReference>
<feature type="compositionally biased region" description="Low complexity" evidence="5">
    <location>
        <begin position="1"/>
        <end position="13"/>
    </location>
</feature>